<feature type="transmembrane region" description="Helical" evidence="6">
    <location>
        <begin position="118"/>
        <end position="144"/>
    </location>
</feature>
<reference evidence="8 9" key="1">
    <citation type="submission" date="2020-08" db="EMBL/GenBank/DDBJ databases">
        <title>Sequencing the genomes of 1000 actinobacteria strains.</title>
        <authorList>
            <person name="Klenk H.-P."/>
        </authorList>
    </citation>
    <scope>NUCLEOTIDE SEQUENCE [LARGE SCALE GENOMIC DNA]</scope>
    <source>
        <strain evidence="8 9">DSM 43149</strain>
    </source>
</reference>
<name>A0A7W7MUS2_9ACTN</name>
<feature type="transmembrane region" description="Helical" evidence="6">
    <location>
        <begin position="245"/>
        <end position="271"/>
    </location>
</feature>
<feature type="transmembrane region" description="Helical" evidence="6">
    <location>
        <begin position="21"/>
        <end position="44"/>
    </location>
</feature>
<dbReference type="EMBL" id="JACHNH010000001">
    <property type="protein sequence ID" value="MBB4767047.1"/>
    <property type="molecule type" value="Genomic_DNA"/>
</dbReference>
<gene>
    <name evidence="8" type="ORF">BJ971_007603</name>
</gene>
<evidence type="ECO:0000313" key="9">
    <source>
        <dbReference type="Proteomes" id="UP000578112"/>
    </source>
</evidence>
<feature type="domain" description="ABC3 transporter permease C-terminal" evidence="7">
    <location>
        <begin position="80"/>
        <end position="192"/>
    </location>
</feature>
<feature type="transmembrane region" description="Helical" evidence="6">
    <location>
        <begin position="75"/>
        <end position="97"/>
    </location>
</feature>
<keyword evidence="2" id="KW-1003">Cell membrane</keyword>
<evidence type="ECO:0000313" key="8">
    <source>
        <dbReference type="EMBL" id="MBB4767047.1"/>
    </source>
</evidence>
<keyword evidence="3 6" id="KW-0812">Transmembrane</keyword>
<evidence type="ECO:0000256" key="5">
    <source>
        <dbReference type="ARBA" id="ARBA00023136"/>
    </source>
</evidence>
<evidence type="ECO:0000256" key="2">
    <source>
        <dbReference type="ARBA" id="ARBA00022475"/>
    </source>
</evidence>
<evidence type="ECO:0000256" key="1">
    <source>
        <dbReference type="ARBA" id="ARBA00004651"/>
    </source>
</evidence>
<dbReference type="Pfam" id="PF02687">
    <property type="entry name" value="FtsX"/>
    <property type="match status" value="2"/>
</dbReference>
<comment type="subcellular location">
    <subcellularLocation>
        <location evidence="1">Cell membrane</location>
        <topology evidence="1">Multi-pass membrane protein</topology>
    </subcellularLocation>
</comment>
<accession>A0A7W7MUS2</accession>
<keyword evidence="9" id="KW-1185">Reference proteome</keyword>
<dbReference type="AlphaFoldDB" id="A0A7W7MUS2"/>
<feature type="transmembrane region" description="Helical" evidence="6">
    <location>
        <begin position="302"/>
        <end position="321"/>
    </location>
</feature>
<feature type="transmembrane region" description="Helical" evidence="6">
    <location>
        <begin position="473"/>
        <end position="495"/>
    </location>
</feature>
<keyword evidence="5 6" id="KW-0472">Membrane</keyword>
<feature type="transmembrane region" description="Helical" evidence="6">
    <location>
        <begin position="403"/>
        <end position="426"/>
    </location>
</feature>
<evidence type="ECO:0000259" key="7">
    <source>
        <dbReference type="Pfam" id="PF02687"/>
    </source>
</evidence>
<comment type="caution">
    <text evidence="8">The sequence shown here is derived from an EMBL/GenBank/DDBJ whole genome shotgun (WGS) entry which is preliminary data.</text>
</comment>
<dbReference type="InterPro" id="IPR003838">
    <property type="entry name" value="ABC3_permease_C"/>
</dbReference>
<proteinExistence type="predicted"/>
<dbReference type="Proteomes" id="UP000578112">
    <property type="component" value="Unassembled WGS sequence"/>
</dbReference>
<feature type="transmembrane region" description="Helical" evidence="6">
    <location>
        <begin position="355"/>
        <end position="375"/>
    </location>
</feature>
<feature type="transmembrane region" description="Helical" evidence="6">
    <location>
        <begin position="210"/>
        <end position="233"/>
    </location>
</feature>
<keyword evidence="4 6" id="KW-1133">Transmembrane helix</keyword>
<organism evidence="8 9">
    <name type="scientific">Actinoplanes digitatis</name>
    <dbReference type="NCBI Taxonomy" id="1868"/>
    <lineage>
        <taxon>Bacteria</taxon>
        <taxon>Bacillati</taxon>
        <taxon>Actinomycetota</taxon>
        <taxon>Actinomycetes</taxon>
        <taxon>Micromonosporales</taxon>
        <taxon>Micromonosporaceae</taxon>
        <taxon>Actinoplanes</taxon>
    </lineage>
</organism>
<protein>
    <submittedName>
        <fullName evidence="8">ABC-type antimicrobial peptide transport system permease subunit</fullName>
    </submittedName>
</protein>
<sequence>MRPATLARLAVAGGRTDVLRMLFTAVSSALAAVVLLCAAAVVAIPELGDPHGGSDSWNQQYASQLLAEPGLRPGVVTTLLLLAIPVLFLAGQSIRFGSPARDRRLAAMRLAGATPGQAVLVAAAETAAAALLGSVLGTGVFLLLRSLLDSRSASGLLRLPTDVLPSAFAFALVLLLVPLLAGLIGAFLLRRVIITPLGVVRRTREKSPRLWPGVLIIVGVFAPIVIRPLGSFLARTGGRIGGDLIIIAGFVVVLLAVVGVVVGTGWISYTAGRLLHRFGRRPATLLAGRQLMADPWNGSRTLSALLAALVIGAGVLGYRTYMTTEFAATDEANRRGGANSGFAESADFYLNSVDLVRVAVVVGLVVAAAGIMIALGEGIVSRRRTYAALVAAGVPRRTLGESIAWQTLTPLVPAILVALTVGLSLLRGLGTEVTGGGGGSCNGTAEQCTDPNSPYWHMDPVVTMQVPVPFGDLLVLGAGAFLLMMLVVGVGLIFLRRSTDLDELRIV</sequence>
<evidence type="ECO:0000256" key="4">
    <source>
        <dbReference type="ARBA" id="ARBA00022989"/>
    </source>
</evidence>
<feature type="domain" description="ABC3 transporter permease C-terminal" evidence="7">
    <location>
        <begin position="358"/>
        <end position="496"/>
    </location>
</feature>
<dbReference type="RefSeq" id="WP_184998117.1">
    <property type="nucleotide sequence ID" value="NZ_BOMK01000040.1"/>
</dbReference>
<evidence type="ECO:0000256" key="6">
    <source>
        <dbReference type="SAM" id="Phobius"/>
    </source>
</evidence>
<dbReference type="GO" id="GO:0005886">
    <property type="term" value="C:plasma membrane"/>
    <property type="evidence" value="ECO:0007669"/>
    <property type="project" value="UniProtKB-SubCell"/>
</dbReference>
<evidence type="ECO:0000256" key="3">
    <source>
        <dbReference type="ARBA" id="ARBA00022692"/>
    </source>
</evidence>
<feature type="transmembrane region" description="Helical" evidence="6">
    <location>
        <begin position="164"/>
        <end position="189"/>
    </location>
</feature>